<keyword evidence="6" id="KW-0811">Translocation</keyword>
<evidence type="ECO:0000256" key="3">
    <source>
        <dbReference type="ARBA" id="ARBA00022692"/>
    </source>
</evidence>
<keyword evidence="4" id="KW-0653">Protein transport</keyword>
<organism evidence="9 10">
    <name type="scientific">Allobranchiibius huperziae</name>
    <dbReference type="NCBI Taxonomy" id="1874116"/>
    <lineage>
        <taxon>Bacteria</taxon>
        <taxon>Bacillati</taxon>
        <taxon>Actinomycetota</taxon>
        <taxon>Actinomycetes</taxon>
        <taxon>Micrococcales</taxon>
        <taxon>Dermacoccaceae</taxon>
        <taxon>Allobranchiibius</taxon>
    </lineage>
</organism>
<protein>
    <submittedName>
        <fullName evidence="9">Sec-independent protein translocase protein TatB</fullName>
    </submittedName>
</protein>
<keyword evidence="2" id="KW-0813">Transport</keyword>
<comment type="subcellular location">
    <subcellularLocation>
        <location evidence="1">Membrane</location>
        <topology evidence="1">Single-pass membrane protein</topology>
    </subcellularLocation>
</comment>
<evidence type="ECO:0000256" key="2">
    <source>
        <dbReference type="ARBA" id="ARBA00022448"/>
    </source>
</evidence>
<dbReference type="Proteomes" id="UP000571817">
    <property type="component" value="Unassembled WGS sequence"/>
</dbReference>
<keyword evidence="7" id="KW-0472">Membrane</keyword>
<keyword evidence="3" id="KW-0812">Transmembrane</keyword>
<dbReference type="InterPro" id="IPR003369">
    <property type="entry name" value="TatA/B/E"/>
</dbReference>
<dbReference type="RefSeq" id="WP_179479307.1">
    <property type="nucleotide sequence ID" value="NZ_JACCFW010000001.1"/>
</dbReference>
<dbReference type="Gene3D" id="1.20.5.3310">
    <property type="match status" value="1"/>
</dbReference>
<comment type="caution">
    <text evidence="9">The sequence shown here is derived from an EMBL/GenBank/DDBJ whole genome shotgun (WGS) entry which is preliminary data.</text>
</comment>
<evidence type="ECO:0000313" key="10">
    <source>
        <dbReference type="Proteomes" id="UP000571817"/>
    </source>
</evidence>
<name>A0A853DI00_9MICO</name>
<keyword evidence="10" id="KW-1185">Reference proteome</keyword>
<evidence type="ECO:0000256" key="8">
    <source>
        <dbReference type="SAM" id="MobiDB-lite"/>
    </source>
</evidence>
<reference evidence="9 10" key="1">
    <citation type="submission" date="2020-07" db="EMBL/GenBank/DDBJ databases">
        <title>Sequencing the genomes of 1000 actinobacteria strains.</title>
        <authorList>
            <person name="Klenk H.-P."/>
        </authorList>
    </citation>
    <scope>NUCLEOTIDE SEQUENCE [LARGE SCALE GENOMIC DNA]</scope>
    <source>
        <strain evidence="9 10">DSM 29531</strain>
    </source>
</reference>
<evidence type="ECO:0000256" key="7">
    <source>
        <dbReference type="ARBA" id="ARBA00023136"/>
    </source>
</evidence>
<evidence type="ECO:0000256" key="6">
    <source>
        <dbReference type="ARBA" id="ARBA00023010"/>
    </source>
</evidence>
<keyword evidence="5" id="KW-1133">Transmembrane helix</keyword>
<feature type="compositionally biased region" description="Basic and acidic residues" evidence="8">
    <location>
        <begin position="102"/>
        <end position="117"/>
    </location>
</feature>
<evidence type="ECO:0000256" key="5">
    <source>
        <dbReference type="ARBA" id="ARBA00022989"/>
    </source>
</evidence>
<feature type="compositionally biased region" description="Acidic residues" evidence="8">
    <location>
        <begin position="82"/>
        <end position="92"/>
    </location>
</feature>
<dbReference type="PRINTS" id="PR01506">
    <property type="entry name" value="TATBPROTEIN"/>
</dbReference>
<accession>A0A853DI00</accession>
<evidence type="ECO:0000256" key="4">
    <source>
        <dbReference type="ARBA" id="ARBA00022927"/>
    </source>
</evidence>
<dbReference type="Pfam" id="PF02416">
    <property type="entry name" value="TatA_B_E"/>
    <property type="match status" value="1"/>
</dbReference>
<dbReference type="AlphaFoldDB" id="A0A853DI00"/>
<feature type="region of interest" description="Disordered" evidence="8">
    <location>
        <begin position="82"/>
        <end position="124"/>
    </location>
</feature>
<gene>
    <name evidence="9" type="ORF">HNR15_000788</name>
</gene>
<sequence length="124" mass="14404">MFGITSWKLLILLVAAMVLIGPERMPEYLEKLRTFIRQARDMANGAKGNLKDQLGPDFEDIDWRQYDPRQYDPRKIIRQALYDDEDSGEPTEEAPYLGHDGIAAHEDHRRWDPDRATPYDVDAT</sequence>
<evidence type="ECO:0000313" key="9">
    <source>
        <dbReference type="EMBL" id="NYJ73825.1"/>
    </source>
</evidence>
<evidence type="ECO:0000256" key="1">
    <source>
        <dbReference type="ARBA" id="ARBA00004167"/>
    </source>
</evidence>
<dbReference type="EMBL" id="JACCFW010000001">
    <property type="protein sequence ID" value="NYJ73825.1"/>
    <property type="molecule type" value="Genomic_DNA"/>
</dbReference>
<proteinExistence type="predicted"/>